<comment type="caution">
    <text evidence="1">The sequence shown here is derived from an EMBL/GenBank/DDBJ whole genome shotgun (WGS) entry which is preliminary data.</text>
</comment>
<organism evidence="1 2">
    <name type="scientific">Hygrophoropsis aurantiaca</name>
    <dbReference type="NCBI Taxonomy" id="72124"/>
    <lineage>
        <taxon>Eukaryota</taxon>
        <taxon>Fungi</taxon>
        <taxon>Dikarya</taxon>
        <taxon>Basidiomycota</taxon>
        <taxon>Agaricomycotina</taxon>
        <taxon>Agaricomycetes</taxon>
        <taxon>Agaricomycetidae</taxon>
        <taxon>Boletales</taxon>
        <taxon>Coniophorineae</taxon>
        <taxon>Hygrophoropsidaceae</taxon>
        <taxon>Hygrophoropsis</taxon>
    </lineage>
</organism>
<evidence type="ECO:0000313" key="2">
    <source>
        <dbReference type="Proteomes" id="UP000790377"/>
    </source>
</evidence>
<proteinExistence type="predicted"/>
<accession>A0ACB8ASU1</accession>
<name>A0ACB8ASU1_9AGAM</name>
<dbReference type="EMBL" id="MU267591">
    <property type="protein sequence ID" value="KAH7916420.1"/>
    <property type="molecule type" value="Genomic_DNA"/>
</dbReference>
<keyword evidence="2" id="KW-1185">Reference proteome</keyword>
<reference evidence="1" key="1">
    <citation type="journal article" date="2021" name="New Phytol.">
        <title>Evolutionary innovations through gain and loss of genes in the ectomycorrhizal Boletales.</title>
        <authorList>
            <person name="Wu G."/>
            <person name="Miyauchi S."/>
            <person name="Morin E."/>
            <person name="Kuo A."/>
            <person name="Drula E."/>
            <person name="Varga T."/>
            <person name="Kohler A."/>
            <person name="Feng B."/>
            <person name="Cao Y."/>
            <person name="Lipzen A."/>
            <person name="Daum C."/>
            <person name="Hundley H."/>
            <person name="Pangilinan J."/>
            <person name="Johnson J."/>
            <person name="Barry K."/>
            <person name="LaButti K."/>
            <person name="Ng V."/>
            <person name="Ahrendt S."/>
            <person name="Min B."/>
            <person name="Choi I.G."/>
            <person name="Park H."/>
            <person name="Plett J.M."/>
            <person name="Magnuson J."/>
            <person name="Spatafora J.W."/>
            <person name="Nagy L.G."/>
            <person name="Henrissat B."/>
            <person name="Grigoriev I.V."/>
            <person name="Yang Z.L."/>
            <person name="Xu J."/>
            <person name="Martin F.M."/>
        </authorList>
    </citation>
    <scope>NUCLEOTIDE SEQUENCE</scope>
    <source>
        <strain evidence="1">ATCC 28755</strain>
    </source>
</reference>
<sequence>MSEKTARSHTHVSNRAKARETLEKKAVYKSVLENPFRIKWPSIPMNVQNLFLAHLIAIFDSDSGYRRRRSIQSLERRAKRHRKMSNALVSSGVDASPGDTIMVTPTPQNVVSSSGETEAATVGGSDTIQAASHNSEQELQTSPLQHLTIGINEVTKALEAQISKSRNVVTISENASIIPSDTERSPTIAVVFVCRADIDPPLLVDHIPHLIAACNAPRMNVHVSGPPQHVKLVLLPKGSEHSLAAALGLRRVAILAVHREALLLSSLDDLLKAVPTVSAPWLSSADAPTSSMKQLIPTHIKQVRTTAPKDMKAAKEQRNQAKTAAKKRRLTASVPRGKRETITAHTVSDP</sequence>
<protein>
    <submittedName>
        <fullName evidence="1">Uncharacterized protein</fullName>
    </submittedName>
</protein>
<gene>
    <name evidence="1" type="ORF">BJ138DRAFT_468458</name>
</gene>
<evidence type="ECO:0000313" key="1">
    <source>
        <dbReference type="EMBL" id="KAH7916420.1"/>
    </source>
</evidence>
<dbReference type="Proteomes" id="UP000790377">
    <property type="component" value="Unassembled WGS sequence"/>
</dbReference>